<dbReference type="EMBL" id="JBHTIK010000008">
    <property type="protein sequence ID" value="MFD0849359.1"/>
    <property type="molecule type" value="Genomic_DNA"/>
</dbReference>
<feature type="transmembrane region" description="Helical" evidence="4">
    <location>
        <begin position="62"/>
        <end position="82"/>
    </location>
</feature>
<proteinExistence type="predicted"/>
<feature type="domain" description="Histidine kinase/HSP90-like ATPase" evidence="5">
    <location>
        <begin position="324"/>
        <end position="417"/>
    </location>
</feature>
<comment type="caution">
    <text evidence="6">The sequence shown here is derived from an EMBL/GenBank/DDBJ whole genome shotgun (WGS) entry which is preliminary data.</text>
</comment>
<reference evidence="7" key="1">
    <citation type="journal article" date="2019" name="Int. J. Syst. Evol. Microbiol.">
        <title>The Global Catalogue of Microorganisms (GCM) 10K type strain sequencing project: providing services to taxonomists for standard genome sequencing and annotation.</title>
        <authorList>
            <consortium name="The Broad Institute Genomics Platform"/>
            <consortium name="The Broad Institute Genome Sequencing Center for Infectious Disease"/>
            <person name="Wu L."/>
            <person name="Ma J."/>
        </authorList>
    </citation>
    <scope>NUCLEOTIDE SEQUENCE [LARGE SCALE GENOMIC DNA]</scope>
    <source>
        <strain evidence="7">CCUG 52537</strain>
    </source>
</reference>
<dbReference type="Pfam" id="PF07730">
    <property type="entry name" value="HisKA_3"/>
    <property type="match status" value="1"/>
</dbReference>
<protein>
    <submittedName>
        <fullName evidence="6">Sensor histidine kinase</fullName>
    </submittedName>
</protein>
<dbReference type="Gene3D" id="3.30.565.10">
    <property type="entry name" value="Histidine kinase-like ATPase, C-terminal domain"/>
    <property type="match status" value="1"/>
</dbReference>
<feature type="transmembrane region" description="Helical" evidence="4">
    <location>
        <begin position="141"/>
        <end position="157"/>
    </location>
</feature>
<dbReference type="GO" id="GO:0016301">
    <property type="term" value="F:kinase activity"/>
    <property type="evidence" value="ECO:0007669"/>
    <property type="project" value="UniProtKB-KW"/>
</dbReference>
<keyword evidence="4" id="KW-0812">Transmembrane</keyword>
<evidence type="ECO:0000313" key="7">
    <source>
        <dbReference type="Proteomes" id="UP001597124"/>
    </source>
</evidence>
<accession>A0ABW3C4E0</accession>
<gene>
    <name evidence="6" type="ORF">ACFQ00_13565</name>
</gene>
<evidence type="ECO:0000256" key="1">
    <source>
        <dbReference type="ARBA" id="ARBA00022679"/>
    </source>
</evidence>
<keyword evidence="4" id="KW-1133">Transmembrane helix</keyword>
<keyword evidence="3" id="KW-0902">Two-component regulatory system</keyword>
<dbReference type="InterPro" id="IPR003594">
    <property type="entry name" value="HATPase_dom"/>
</dbReference>
<organism evidence="6 7">
    <name type="scientific">Sphingosinicella xenopeptidilytica</name>
    <dbReference type="NCBI Taxonomy" id="364098"/>
    <lineage>
        <taxon>Bacteria</taxon>
        <taxon>Pseudomonadati</taxon>
        <taxon>Pseudomonadota</taxon>
        <taxon>Alphaproteobacteria</taxon>
        <taxon>Sphingomonadales</taxon>
        <taxon>Sphingosinicellaceae</taxon>
        <taxon>Sphingosinicella</taxon>
    </lineage>
</organism>
<evidence type="ECO:0000259" key="5">
    <source>
        <dbReference type="SMART" id="SM00387"/>
    </source>
</evidence>
<dbReference type="SUPFAM" id="SSF55874">
    <property type="entry name" value="ATPase domain of HSP90 chaperone/DNA topoisomerase II/histidine kinase"/>
    <property type="match status" value="1"/>
</dbReference>
<evidence type="ECO:0000256" key="4">
    <source>
        <dbReference type="SAM" id="Phobius"/>
    </source>
</evidence>
<dbReference type="Gene3D" id="1.20.5.1930">
    <property type="match status" value="1"/>
</dbReference>
<evidence type="ECO:0000256" key="3">
    <source>
        <dbReference type="ARBA" id="ARBA00023012"/>
    </source>
</evidence>
<keyword evidence="4" id="KW-0472">Membrane</keyword>
<evidence type="ECO:0000313" key="6">
    <source>
        <dbReference type="EMBL" id="MFD0849359.1"/>
    </source>
</evidence>
<keyword evidence="2 6" id="KW-0418">Kinase</keyword>
<dbReference type="PANTHER" id="PTHR24421">
    <property type="entry name" value="NITRATE/NITRITE SENSOR PROTEIN NARX-RELATED"/>
    <property type="match status" value="1"/>
</dbReference>
<dbReference type="RefSeq" id="WP_381491785.1">
    <property type="nucleotide sequence ID" value="NZ_JBHTIK010000008.1"/>
</dbReference>
<dbReference type="CDD" id="cd16917">
    <property type="entry name" value="HATPase_UhpB-NarQ-NarX-like"/>
    <property type="match status" value="1"/>
</dbReference>
<evidence type="ECO:0000256" key="2">
    <source>
        <dbReference type="ARBA" id="ARBA00022777"/>
    </source>
</evidence>
<dbReference type="Proteomes" id="UP001597124">
    <property type="component" value="Unassembled WGS sequence"/>
</dbReference>
<keyword evidence="7" id="KW-1185">Reference proteome</keyword>
<keyword evidence="1" id="KW-0808">Transferase</keyword>
<dbReference type="Pfam" id="PF02518">
    <property type="entry name" value="HATPase_c"/>
    <property type="match status" value="1"/>
</dbReference>
<feature type="transmembrane region" description="Helical" evidence="4">
    <location>
        <begin position="169"/>
        <end position="188"/>
    </location>
</feature>
<dbReference type="SMART" id="SM00387">
    <property type="entry name" value="HATPase_c"/>
    <property type="match status" value="1"/>
</dbReference>
<dbReference type="InterPro" id="IPR036890">
    <property type="entry name" value="HATPase_C_sf"/>
</dbReference>
<dbReference type="InterPro" id="IPR050482">
    <property type="entry name" value="Sensor_HK_TwoCompSys"/>
</dbReference>
<dbReference type="InterPro" id="IPR011712">
    <property type="entry name" value="Sig_transdc_His_kin_sub3_dim/P"/>
</dbReference>
<sequence length="427" mass="47754">MGSLGVWIGKKVEQVLGRFETLTEDHDGRLRLFKVERELIWIRRLTLLAWGLALYAENRLHIAGTALLLSGFLYMEGFHWYLHRAGNTARLTRITAAADSILAFTMALTVGGSASPFIPLFYLTIVAAAFRFGARASVNILLLNLFLFLSLVASDLAQGHPVSTAPYVLLYMGVAFALGAMLSNWAAANLHMAINRARDLGRERDRSLSLLRRLMNAQEEERRTLSEDLHDRMGERLFSLGHGLDACVATDIPETVRTQLVGLRRELSSCTSDMRAFMNELRPNVLDELGLCEAVVEYVSSIRAIIPFEIALDLDPDLASWRSRQDAMLFRLIQEAILNARKHSGASRLDIRLKREQQGTSLIIFDNGCGFDPQSVPARHFGLMMMRERAEASGGELKIESTRNAGTRIIIRYGDDHGCTDQGLSYR</sequence>
<name>A0ABW3C4E0_SPHXN</name>